<keyword evidence="3" id="KW-1185">Reference proteome</keyword>
<accession>A0ABX2IXU1</accession>
<reference evidence="2 3" key="1">
    <citation type="submission" date="2020-06" db="EMBL/GenBank/DDBJ databases">
        <title>Sulfitobacter algicola sp. nov., isolated from green algae.</title>
        <authorList>
            <person name="Wang C."/>
        </authorList>
    </citation>
    <scope>NUCLEOTIDE SEQUENCE [LARGE SCALE GENOMIC DNA]</scope>
    <source>
        <strain evidence="2 3">1151</strain>
    </source>
</reference>
<dbReference type="EMBL" id="JABUFE010000009">
    <property type="protein sequence ID" value="NSX56065.1"/>
    <property type="molecule type" value="Genomic_DNA"/>
</dbReference>
<protein>
    <submittedName>
        <fullName evidence="2">DUF4123 domain-containing protein</fullName>
    </submittedName>
</protein>
<evidence type="ECO:0000313" key="2">
    <source>
        <dbReference type="EMBL" id="NSX56065.1"/>
    </source>
</evidence>
<organism evidence="2 3">
    <name type="scientific">Parasulfitobacter algicola</name>
    <dbReference type="NCBI Taxonomy" id="2614809"/>
    <lineage>
        <taxon>Bacteria</taxon>
        <taxon>Pseudomonadati</taxon>
        <taxon>Pseudomonadota</taxon>
        <taxon>Alphaproteobacteria</taxon>
        <taxon>Rhodobacterales</taxon>
        <taxon>Roseobacteraceae</taxon>
        <taxon>Parasulfitobacter</taxon>
    </lineage>
</organism>
<sequence>MPLDDQLRVYPPKTVPDALQNSLFGQTDPDRPLHTYAILDAAKVTNLPELLSTSKLEHRCLFKGQAADDLKNVAPWVVKLEADNTFTRHLFTHDPVDDVPWYLWDKEAGIYIRSTATLDQLRAHFRKFTKVQDDAKKWFYFRFWEPSVLISYFKDRMIDSDKIDALFKPFIHRMIAINPLDKETFCFERDPEQPRGPQKKFIIDLSDKRAFRQPKEVQLKKDVHKAIEQKFAKKSVTLEGDLVQLVDYVFNCLKQRDTGEIVRFKDCYKLTMLVILFDEQHQTILEGPLLNNTHIPISKRVELLEKSYVAAMKRLTKGNS</sequence>
<dbReference type="RefSeq" id="WP_174139212.1">
    <property type="nucleotide sequence ID" value="NZ_JABUFE010000009.1"/>
</dbReference>
<dbReference type="InterPro" id="IPR025391">
    <property type="entry name" value="DUF4123"/>
</dbReference>
<evidence type="ECO:0000259" key="1">
    <source>
        <dbReference type="Pfam" id="PF13503"/>
    </source>
</evidence>
<feature type="domain" description="DUF4123" evidence="1">
    <location>
        <begin position="36"/>
        <end position="152"/>
    </location>
</feature>
<evidence type="ECO:0000313" key="3">
    <source>
        <dbReference type="Proteomes" id="UP000777935"/>
    </source>
</evidence>
<gene>
    <name evidence="2" type="ORF">HRQ87_14785</name>
</gene>
<name>A0ABX2IXU1_9RHOB</name>
<dbReference type="Proteomes" id="UP000777935">
    <property type="component" value="Unassembled WGS sequence"/>
</dbReference>
<comment type="caution">
    <text evidence="2">The sequence shown here is derived from an EMBL/GenBank/DDBJ whole genome shotgun (WGS) entry which is preliminary data.</text>
</comment>
<proteinExistence type="predicted"/>
<dbReference type="Pfam" id="PF13503">
    <property type="entry name" value="DUF4123"/>
    <property type="match status" value="1"/>
</dbReference>